<dbReference type="Gene3D" id="3.40.50.300">
    <property type="entry name" value="P-loop containing nucleotide triphosphate hydrolases"/>
    <property type="match status" value="1"/>
</dbReference>
<dbReference type="Pfam" id="PF00004">
    <property type="entry name" value="AAA"/>
    <property type="match status" value="1"/>
</dbReference>
<dbReference type="InterPro" id="IPR003959">
    <property type="entry name" value="ATPase_AAA_core"/>
</dbReference>
<dbReference type="EMBL" id="JAAGSC010000043">
    <property type="protein sequence ID" value="NDY96565.1"/>
    <property type="molecule type" value="Genomic_DNA"/>
</dbReference>
<comment type="function">
    <text evidence="1">DNA-dependent ATPase that plays important roles in cellular responses to stalled DNA replication processes.</text>
</comment>
<dbReference type="SUPFAM" id="SSF48019">
    <property type="entry name" value="post-AAA+ oligomerization domain-like"/>
    <property type="match status" value="1"/>
</dbReference>
<dbReference type="FunFam" id="3.40.50.300:FF:000137">
    <property type="entry name" value="Replication-associated recombination protein A"/>
    <property type="match status" value="1"/>
</dbReference>
<comment type="similarity">
    <text evidence="2">Belongs to the AAA ATPase family. RarA/MGS1/WRNIP1 subfamily.</text>
</comment>
<dbReference type="PANTHER" id="PTHR13779:SF7">
    <property type="entry name" value="ATPASE WRNIP1"/>
    <property type="match status" value="1"/>
</dbReference>
<dbReference type="CDD" id="cd00009">
    <property type="entry name" value="AAA"/>
    <property type="match status" value="1"/>
</dbReference>
<dbReference type="GO" id="GO:0017116">
    <property type="term" value="F:single-stranded DNA helicase activity"/>
    <property type="evidence" value="ECO:0007669"/>
    <property type="project" value="TreeGrafter"/>
</dbReference>
<dbReference type="InterPro" id="IPR003593">
    <property type="entry name" value="AAA+_ATPase"/>
</dbReference>
<dbReference type="GO" id="GO:0005524">
    <property type="term" value="F:ATP binding"/>
    <property type="evidence" value="ECO:0007669"/>
    <property type="project" value="UniProtKB-KW"/>
</dbReference>
<evidence type="ECO:0000256" key="3">
    <source>
        <dbReference type="ARBA" id="ARBA00020776"/>
    </source>
</evidence>
<accession>A0A845V9H4</accession>
<dbReference type="SUPFAM" id="SSF52540">
    <property type="entry name" value="P-loop containing nucleoside triphosphate hydrolases"/>
    <property type="match status" value="1"/>
</dbReference>
<protein>
    <recommendedName>
        <fullName evidence="3">Replication-associated recombination protein A</fullName>
    </recommendedName>
</protein>
<dbReference type="PANTHER" id="PTHR13779">
    <property type="entry name" value="WERNER HELICASE-INTERACTING PROTEIN 1 FAMILY MEMBER"/>
    <property type="match status" value="1"/>
</dbReference>
<dbReference type="FunFam" id="1.10.3710.10:FF:000004">
    <property type="entry name" value="Putative ATPase, AAA family"/>
    <property type="match status" value="1"/>
</dbReference>
<dbReference type="SMART" id="SM00382">
    <property type="entry name" value="AAA"/>
    <property type="match status" value="1"/>
</dbReference>
<evidence type="ECO:0000256" key="4">
    <source>
        <dbReference type="ARBA" id="ARBA00022705"/>
    </source>
</evidence>
<evidence type="ECO:0000313" key="9">
    <source>
        <dbReference type="Proteomes" id="UP000484885"/>
    </source>
</evidence>
<keyword evidence="6" id="KW-0067">ATP-binding</keyword>
<dbReference type="GO" id="GO:0000731">
    <property type="term" value="P:DNA synthesis involved in DNA repair"/>
    <property type="evidence" value="ECO:0007669"/>
    <property type="project" value="TreeGrafter"/>
</dbReference>
<dbReference type="FunFam" id="1.20.272.10:FF:000001">
    <property type="entry name" value="Putative AAA family ATPase"/>
    <property type="match status" value="1"/>
</dbReference>
<comment type="caution">
    <text evidence="8">The sequence shown here is derived from an EMBL/GenBank/DDBJ whole genome shotgun (WGS) entry which is preliminary data.</text>
</comment>
<dbReference type="InterPro" id="IPR008921">
    <property type="entry name" value="DNA_pol3_clamp-load_cplx_C"/>
</dbReference>
<dbReference type="Pfam" id="PF12002">
    <property type="entry name" value="MgsA_C"/>
    <property type="match status" value="1"/>
</dbReference>
<sequence>MSTTQPMADLLRPSHLDEVVGQSHLLGEEGPLHGMLETGRLQSLVFWGPPGTGKTTLARLLAGVGDLHFEPISAIFSGVADLRKLFARARERRAAGQGTLLFVDEIHRFNRAQQDGFLPYVEDGTVILVGATTENPSFELNGALLSRLRVLVLRRLDAAALETLLGRAETALGHPLPLTAEAREMLITLADGDGRYLFNMIEQIASSPAEVIDPTALLRLVQRRAPAHDKDREGHYNLISALHKSLRGSDADAALYWLARMVAGGEDPLYIARRLIRFASEDIGLADPDALRHALAARDAWHLLGAPEGELALVQAVIYLATAPKSNAAYRAWKQARRSAEQHGSLMPPAHILNAPTRLMAELGYGQGYAYDHDTDSGFSGQDYFPDELPRQHYYQPVERGFEREISRRLAYWARLRSSQN</sequence>
<organism evidence="8 9">
    <name type="scientific">Wenzhouxiangella limi</name>
    <dbReference type="NCBI Taxonomy" id="2707351"/>
    <lineage>
        <taxon>Bacteria</taxon>
        <taxon>Pseudomonadati</taxon>
        <taxon>Pseudomonadota</taxon>
        <taxon>Gammaproteobacteria</taxon>
        <taxon>Chromatiales</taxon>
        <taxon>Wenzhouxiangellaceae</taxon>
        <taxon>Wenzhouxiangella</taxon>
    </lineage>
</organism>
<dbReference type="GO" id="GO:0008047">
    <property type="term" value="F:enzyme activator activity"/>
    <property type="evidence" value="ECO:0007669"/>
    <property type="project" value="TreeGrafter"/>
</dbReference>
<proteinExistence type="inferred from homology"/>
<dbReference type="Gene3D" id="1.20.272.10">
    <property type="match status" value="1"/>
</dbReference>
<dbReference type="GO" id="GO:0006261">
    <property type="term" value="P:DNA-templated DNA replication"/>
    <property type="evidence" value="ECO:0007669"/>
    <property type="project" value="TreeGrafter"/>
</dbReference>
<gene>
    <name evidence="8" type="ORF">G3I74_12565</name>
</gene>
<dbReference type="CDD" id="cd18139">
    <property type="entry name" value="HLD_clamp_RarA"/>
    <property type="match status" value="1"/>
</dbReference>
<dbReference type="Pfam" id="PF16193">
    <property type="entry name" value="AAA_assoc_2"/>
    <property type="match status" value="1"/>
</dbReference>
<evidence type="ECO:0000256" key="1">
    <source>
        <dbReference type="ARBA" id="ARBA00002393"/>
    </source>
</evidence>
<dbReference type="Proteomes" id="UP000484885">
    <property type="component" value="Unassembled WGS sequence"/>
</dbReference>
<evidence type="ECO:0000256" key="2">
    <source>
        <dbReference type="ARBA" id="ARBA00008959"/>
    </source>
</evidence>
<dbReference type="RefSeq" id="WP_164211955.1">
    <property type="nucleotide sequence ID" value="NZ_JAAGSC010000043.1"/>
</dbReference>
<dbReference type="GO" id="GO:0016887">
    <property type="term" value="F:ATP hydrolysis activity"/>
    <property type="evidence" value="ECO:0007669"/>
    <property type="project" value="InterPro"/>
</dbReference>
<dbReference type="GO" id="GO:0003677">
    <property type="term" value="F:DNA binding"/>
    <property type="evidence" value="ECO:0007669"/>
    <property type="project" value="InterPro"/>
</dbReference>
<dbReference type="AlphaFoldDB" id="A0A845V9H4"/>
<dbReference type="InterPro" id="IPR021886">
    <property type="entry name" value="MgsA_C"/>
</dbReference>
<keyword evidence="5" id="KW-0547">Nucleotide-binding</keyword>
<dbReference type="InterPro" id="IPR032423">
    <property type="entry name" value="AAA_assoc_2"/>
</dbReference>
<dbReference type="Gene3D" id="1.10.8.60">
    <property type="match status" value="1"/>
</dbReference>
<keyword evidence="4" id="KW-0235">DNA replication</keyword>
<evidence type="ECO:0000256" key="6">
    <source>
        <dbReference type="ARBA" id="ARBA00022840"/>
    </source>
</evidence>
<evidence type="ECO:0000313" key="8">
    <source>
        <dbReference type="EMBL" id="NDY96565.1"/>
    </source>
</evidence>
<keyword evidence="9" id="KW-1185">Reference proteome</keyword>
<evidence type="ECO:0000259" key="7">
    <source>
        <dbReference type="SMART" id="SM00382"/>
    </source>
</evidence>
<evidence type="ECO:0000256" key="5">
    <source>
        <dbReference type="ARBA" id="ARBA00022741"/>
    </source>
</evidence>
<name>A0A845V9H4_9GAMM</name>
<dbReference type="Gene3D" id="1.10.3710.10">
    <property type="entry name" value="DNA polymerase III clamp loader subunits, C-terminal domain"/>
    <property type="match status" value="1"/>
</dbReference>
<feature type="domain" description="AAA+ ATPase" evidence="7">
    <location>
        <begin position="40"/>
        <end position="157"/>
    </location>
</feature>
<reference evidence="8 9" key="1">
    <citation type="submission" date="2020-02" db="EMBL/GenBank/DDBJ databases">
        <authorList>
            <person name="Zhang X.-Y."/>
        </authorList>
    </citation>
    <scope>NUCLEOTIDE SEQUENCE [LARGE SCALE GENOMIC DNA]</scope>
    <source>
        <strain evidence="8 9">C33</strain>
    </source>
</reference>
<dbReference type="InterPro" id="IPR051314">
    <property type="entry name" value="AAA_ATPase_RarA/MGS1/WRNIP1"/>
</dbReference>
<dbReference type="InterPro" id="IPR027417">
    <property type="entry name" value="P-loop_NTPase"/>
</dbReference>